<evidence type="ECO:0000313" key="12">
    <source>
        <dbReference type="Proteomes" id="UP000294530"/>
    </source>
</evidence>
<evidence type="ECO:0000256" key="4">
    <source>
        <dbReference type="ARBA" id="ARBA00022723"/>
    </source>
</evidence>
<evidence type="ECO:0000256" key="5">
    <source>
        <dbReference type="ARBA" id="ARBA00022833"/>
    </source>
</evidence>
<keyword evidence="4 9" id="KW-0479">Metal-binding</keyword>
<dbReference type="FunFam" id="3.40.1050.10:FF:000001">
    <property type="entry name" value="Carbonic anhydrase"/>
    <property type="match status" value="1"/>
</dbReference>
<reference evidence="11 12" key="1">
    <citation type="journal article" date="2021" name="Genome Biol.">
        <title>AFLAP: assembly-free linkage analysis pipeline using k-mers from genome sequencing data.</title>
        <authorList>
            <person name="Fletcher K."/>
            <person name="Zhang L."/>
            <person name="Gil J."/>
            <person name="Han R."/>
            <person name="Cavanaugh K."/>
            <person name="Michelmore R."/>
        </authorList>
    </citation>
    <scope>NUCLEOTIDE SEQUENCE [LARGE SCALE GENOMIC DNA]</scope>
    <source>
        <strain evidence="11 12">SF5</strain>
    </source>
</reference>
<dbReference type="SUPFAM" id="SSF53056">
    <property type="entry name" value="beta-carbonic anhydrase, cab"/>
    <property type="match status" value="1"/>
</dbReference>
<dbReference type="RefSeq" id="XP_067817477.1">
    <property type="nucleotide sequence ID" value="XM_067961558.1"/>
</dbReference>
<dbReference type="GO" id="GO:0004089">
    <property type="term" value="F:carbonate dehydratase activity"/>
    <property type="evidence" value="ECO:0007669"/>
    <property type="project" value="UniProtKB-UniRule"/>
</dbReference>
<dbReference type="InterPro" id="IPR036874">
    <property type="entry name" value="Carbonic_anhydrase_sf"/>
</dbReference>
<dbReference type="PANTHER" id="PTHR11002:SF76">
    <property type="entry name" value="CARBONIC ANHYDRASE"/>
    <property type="match status" value="1"/>
</dbReference>
<dbReference type="PROSITE" id="PS00704">
    <property type="entry name" value="PROK_CO2_ANHYDRASE_1"/>
    <property type="match status" value="1"/>
</dbReference>
<comment type="similarity">
    <text evidence="1 10">Belongs to the beta-class carbonic anhydrase family.</text>
</comment>
<organism evidence="11 12">
    <name type="scientific">Bremia lactucae</name>
    <name type="common">Lettuce downy mildew</name>
    <dbReference type="NCBI Taxonomy" id="4779"/>
    <lineage>
        <taxon>Eukaryota</taxon>
        <taxon>Sar</taxon>
        <taxon>Stramenopiles</taxon>
        <taxon>Oomycota</taxon>
        <taxon>Peronosporomycetes</taxon>
        <taxon>Peronosporales</taxon>
        <taxon>Peronosporaceae</taxon>
        <taxon>Bremia</taxon>
    </lineage>
</organism>
<dbReference type="SMART" id="SM00947">
    <property type="entry name" value="Pro_CA"/>
    <property type="match status" value="1"/>
</dbReference>
<keyword evidence="12" id="KW-1185">Reference proteome</keyword>
<name>A0A976ID60_BRELC</name>
<evidence type="ECO:0000256" key="2">
    <source>
        <dbReference type="ARBA" id="ARBA00012925"/>
    </source>
</evidence>
<feature type="binding site" evidence="9">
    <location>
        <position position="126"/>
    </location>
    <ligand>
        <name>Zn(2+)</name>
        <dbReference type="ChEBI" id="CHEBI:29105"/>
    </ligand>
</feature>
<comment type="catalytic activity">
    <reaction evidence="8 10">
        <text>hydrogencarbonate + H(+) = CO2 + H2O</text>
        <dbReference type="Rhea" id="RHEA:10748"/>
        <dbReference type="ChEBI" id="CHEBI:15377"/>
        <dbReference type="ChEBI" id="CHEBI:15378"/>
        <dbReference type="ChEBI" id="CHEBI:16526"/>
        <dbReference type="ChEBI" id="CHEBI:17544"/>
        <dbReference type="EC" id="4.2.1.1"/>
    </reaction>
</comment>
<feature type="binding site" evidence="9">
    <location>
        <position position="67"/>
    </location>
    <ligand>
        <name>Zn(2+)</name>
        <dbReference type="ChEBI" id="CHEBI:29105"/>
    </ligand>
</feature>
<dbReference type="Pfam" id="PF00484">
    <property type="entry name" value="Pro_CA"/>
    <property type="match status" value="1"/>
</dbReference>
<protein>
    <recommendedName>
        <fullName evidence="3 10">Carbonic anhydrase</fullName>
        <ecNumber evidence="2 10">4.2.1.1</ecNumber>
    </recommendedName>
    <alternativeName>
        <fullName evidence="7 10">Carbonate dehydratase</fullName>
    </alternativeName>
</protein>
<feature type="binding site" evidence="9">
    <location>
        <position position="123"/>
    </location>
    <ligand>
        <name>Zn(2+)</name>
        <dbReference type="ChEBI" id="CHEBI:29105"/>
    </ligand>
</feature>
<evidence type="ECO:0000256" key="8">
    <source>
        <dbReference type="ARBA" id="ARBA00048348"/>
    </source>
</evidence>
<comment type="caution">
    <text evidence="11">The sequence shown here is derived from an EMBL/GenBank/DDBJ whole genome shotgun (WGS) entry which is preliminary data.</text>
</comment>
<dbReference type="InterPro" id="IPR015892">
    <property type="entry name" value="Carbonic_anhydrase_CS"/>
</dbReference>
<dbReference type="EC" id="4.2.1.1" evidence="2 10"/>
<feature type="binding site" evidence="9">
    <location>
        <position position="69"/>
    </location>
    <ligand>
        <name>Zn(2+)</name>
        <dbReference type="ChEBI" id="CHEBI:29105"/>
    </ligand>
</feature>
<dbReference type="GO" id="GO:0008270">
    <property type="term" value="F:zinc ion binding"/>
    <property type="evidence" value="ECO:0007669"/>
    <property type="project" value="UniProtKB-UniRule"/>
</dbReference>
<evidence type="ECO:0000256" key="6">
    <source>
        <dbReference type="ARBA" id="ARBA00023239"/>
    </source>
</evidence>
<dbReference type="Gene3D" id="3.40.1050.10">
    <property type="entry name" value="Carbonic anhydrase"/>
    <property type="match status" value="1"/>
</dbReference>
<evidence type="ECO:0000256" key="9">
    <source>
        <dbReference type="PIRSR" id="PIRSR601765-1"/>
    </source>
</evidence>
<evidence type="ECO:0000256" key="3">
    <source>
        <dbReference type="ARBA" id="ARBA00014628"/>
    </source>
</evidence>
<proteinExistence type="inferred from homology"/>
<keyword evidence="5 9" id="KW-0862">Zinc</keyword>
<dbReference type="OrthoDB" id="10248475at2759"/>
<evidence type="ECO:0000313" key="11">
    <source>
        <dbReference type="EMBL" id="TDH67978.1"/>
    </source>
</evidence>
<dbReference type="AlphaFoldDB" id="A0A976ID60"/>
<dbReference type="PROSITE" id="PS00705">
    <property type="entry name" value="PROK_CO2_ANHYDRASE_2"/>
    <property type="match status" value="1"/>
</dbReference>
<dbReference type="GeneID" id="94347229"/>
<evidence type="ECO:0000256" key="7">
    <source>
        <dbReference type="ARBA" id="ARBA00031969"/>
    </source>
</evidence>
<comment type="cofactor">
    <cofactor evidence="9">
        <name>Zn(2+)</name>
        <dbReference type="ChEBI" id="CHEBI:29105"/>
    </cofactor>
    <text evidence="9">Binds 1 zinc ion per subunit.</text>
</comment>
<evidence type="ECO:0000256" key="1">
    <source>
        <dbReference type="ARBA" id="ARBA00006217"/>
    </source>
</evidence>
<sequence length="326" mass="37013">MADATVVAPPYPRGSNTTKEECFHSSESIQHLLDNNKKWREELMQRDSSLFDRTAEDQHPPYLWIGCSDSRVPAEEITGLDPGEMFCHRNVANLVVTNDINVLSVVQYAVESLNVKDIIVCGHYGCGGVKAAMENKHIGILDTWLQTVRDVHREHKKELDALPTEKARYRRTVELNVKQQCLNIFKMNVVQHRLGRRDQPIIHGLVYDVKTGKLKELKVDYSGYYANLVAVDNLHAFPDGEPTISLAHRRRNAILDLADGLENEPGIVRTRYMARMLKREADLFSPEEVDEAIETIKSRVNDADDSLINVKHLIAHFAPLEAQIID</sequence>
<dbReference type="InterPro" id="IPR001765">
    <property type="entry name" value="Carbonic_anhydrase"/>
</dbReference>
<dbReference type="CDD" id="cd00883">
    <property type="entry name" value="beta_CA_cladeA"/>
    <property type="match status" value="1"/>
</dbReference>
<keyword evidence="6 10" id="KW-0456">Lyase</keyword>
<comment type="function">
    <text evidence="10">Reversible hydration of carbon dioxide.</text>
</comment>
<accession>A0A976ID60</accession>
<dbReference type="KEGG" id="blac:94347229"/>
<gene>
    <name evidence="11" type="ORF">CCR75_003464</name>
</gene>
<dbReference type="Proteomes" id="UP000294530">
    <property type="component" value="Unassembled WGS sequence"/>
</dbReference>
<dbReference type="PANTHER" id="PTHR11002">
    <property type="entry name" value="CARBONIC ANHYDRASE"/>
    <property type="match status" value="1"/>
</dbReference>
<evidence type="ECO:0000256" key="10">
    <source>
        <dbReference type="RuleBase" id="RU003956"/>
    </source>
</evidence>
<dbReference type="EMBL" id="SHOA02000013">
    <property type="protein sequence ID" value="TDH67978.1"/>
    <property type="molecule type" value="Genomic_DNA"/>
</dbReference>
<dbReference type="GO" id="GO:0015976">
    <property type="term" value="P:carbon utilization"/>
    <property type="evidence" value="ECO:0007669"/>
    <property type="project" value="InterPro"/>
</dbReference>